<dbReference type="WBParaSite" id="RSKR_0000599100.1">
    <property type="protein sequence ID" value="RSKR_0000599100.1"/>
    <property type="gene ID" value="RSKR_0000599100"/>
</dbReference>
<reference evidence="2" key="1">
    <citation type="submission" date="2016-11" db="UniProtKB">
        <authorList>
            <consortium name="WormBaseParasite"/>
        </authorList>
    </citation>
    <scope>IDENTIFICATION</scope>
    <source>
        <strain evidence="2">KR3021</strain>
    </source>
</reference>
<accession>A0AC35TZA8</accession>
<proteinExistence type="predicted"/>
<sequence>MSKKRSFADDSDPSVEYNENVFESARTKACPRKRSTPGTLGRFPLTARFLDDKGTDLSIATLDEVLTEAETCRNIKLGRDTSSNLEKEICSTIGDNFIVKKTDDDLLITPSDQLLMEAESSPTNRLFKDTSLDVVQQISSTIEDDSSNEELDGALSIPLLDQLSTEAQTFVPTNLGRNISSSSLQDTYSTIGKNCINETGDTPLLIAPSDELLMKAQTLSDDDCLVKDTCADMVKDICSTIEENNGIVEGKDTALVASLDDDPLMEAETSSDSQLVRNTSTGLHQDMSSSFEDNSILEEQDTIIIASSHLRFTEEQIPIVNGENSIIEEKDGLGKVTPKQTKDYFEEPTEGMNLESSTSSLRRMSITFYEEKCILERGLAEKEMLCGMLKDENLKVVSEMCEVKAALSEMEKSLQMKEEMLLTFGEEISERIHKEAQLVEELKEEKEHYTFLSEENQEMIVQATKAKVLITELETALQMKNVEILGFEETISRMSSNEVEYVQELKNEEEKNLRLSEENEKLIAETSNAKAAMEKVLQIKVDESLKFEEAIAELSSKEVQLVKDLNIEKDKNVWLSEEKQKMSDEICQVKSEFMEVEKTLKLKDDALLEFGEIISRKTNQEEELEERLKDEKEQNLRLSEDNQKLVTEVSNIKAAMEKMIQIKVDESLKFEETIAGLSSKQFELVQDLKNEKEQNVCLSEENQRLITEASNTKVEMEKILQLKNDEVSALEKMIAELSVKESNLERRLKDEMEQSLRLSEENQQMNSEIVHFKSSFTQMEDALQLKNRELLGYEETFVRMSNQEIQLEQHLKDERELNEKMKVEAINVKASFSEMEKLLQMKDEELLGSNETIARISSNEEKLAQDLEVQKDLINCMSEEHQKMSAEVFRAKSYFDEMEKVLKTKNDQLSAFEETIAGMTCKQLEIEYDFKNEKGKNLYLSEENKKMVAEILHIKTVGIQMEKDLGIKDYELSRFEETINRMSNKEHDMEKELTKAHDKLNETEKELMKLRLSHDNVNMEIKTREDKNDLFMENVENNFNIINTSVKMIDDKMKANSINQLLENFKTVNERVTQISEKLNNSTKFEALNKEIAKLKKKLDKSEDAYEIVEKEFLSVQRTAIDYNEQIITLQVKYGEITPQDAARLFVDPSKNEKYFKQFVRK</sequence>
<dbReference type="Proteomes" id="UP000095286">
    <property type="component" value="Unplaced"/>
</dbReference>
<evidence type="ECO:0000313" key="2">
    <source>
        <dbReference type="WBParaSite" id="RSKR_0000599100.1"/>
    </source>
</evidence>
<name>A0AC35TZA8_9BILA</name>
<protein>
    <submittedName>
        <fullName evidence="2">Kinetochore scaffold 1</fullName>
    </submittedName>
</protein>
<organism evidence="1 2">
    <name type="scientific">Rhabditophanes sp. KR3021</name>
    <dbReference type="NCBI Taxonomy" id="114890"/>
    <lineage>
        <taxon>Eukaryota</taxon>
        <taxon>Metazoa</taxon>
        <taxon>Ecdysozoa</taxon>
        <taxon>Nematoda</taxon>
        <taxon>Chromadorea</taxon>
        <taxon>Rhabditida</taxon>
        <taxon>Tylenchina</taxon>
        <taxon>Panagrolaimomorpha</taxon>
        <taxon>Strongyloidoidea</taxon>
        <taxon>Alloionematidae</taxon>
        <taxon>Rhabditophanes</taxon>
    </lineage>
</organism>
<evidence type="ECO:0000313" key="1">
    <source>
        <dbReference type="Proteomes" id="UP000095286"/>
    </source>
</evidence>